<name>A0A2J6R605_HYAVF</name>
<dbReference type="Gene3D" id="1.10.630.10">
    <property type="entry name" value="Cytochrome P450"/>
    <property type="match status" value="1"/>
</dbReference>
<protein>
    <submittedName>
        <fullName evidence="9">Cytochrome P450</fullName>
    </submittedName>
</protein>
<dbReference type="OrthoDB" id="1470350at2759"/>
<comment type="similarity">
    <text evidence="2">Belongs to the cytochrome P450 family.</text>
</comment>
<dbReference type="GO" id="GO:0005506">
    <property type="term" value="F:iron ion binding"/>
    <property type="evidence" value="ECO:0007669"/>
    <property type="project" value="InterPro"/>
</dbReference>
<dbReference type="InterPro" id="IPR001128">
    <property type="entry name" value="Cyt_P450"/>
</dbReference>
<keyword evidence="6 8" id="KW-0408">Iron</keyword>
<sequence>MSSFLMKFTPISVSLLAVGLVLTWYTVSSVKSWYRLRHIPGPSFLTSFSYLWIALTTYSGKQYWILRDLNDKFGLLVRIGPNEIITDDLEILRKINSPRGGYARDEAYLVARFIPDRDNALTTLDPATHASNKAKIAAAYSGRDISAFESRIDIQVEILHRLLGRKYVDGSEKKEPPLLNLELLSKYFTLDIITSLGFGKARGYLSEEADHYDYIRNFKDLWPLFATSAAVPVIRKIISAQIFLRLFGSKPTDKSGCSAMKGMVAKSVGTRFESNTKEEQDMLGSFINHGMSREHCESESVFMIFGGWESTASTIRSILVHTMTTPRVLEKLRQEIDEAVRRGGVSTLISFEQAKRLPYLQAVVYEGLRIRPAILAFSPKVVPAGGDQFHNKHIPAGTSVGMNISSVLHSKKLFGVHPELLSPERFMNLDKAKRKEMERNVELAFGQGQGQWTCVGKTLAFMNLNKVVFEVFKVFDLQLVEPMKPCNTQTYGVFLDDGLLVKATERS</sequence>
<evidence type="ECO:0000256" key="3">
    <source>
        <dbReference type="ARBA" id="ARBA00022617"/>
    </source>
</evidence>
<evidence type="ECO:0000256" key="2">
    <source>
        <dbReference type="ARBA" id="ARBA00010617"/>
    </source>
</evidence>
<evidence type="ECO:0000256" key="6">
    <source>
        <dbReference type="ARBA" id="ARBA00023004"/>
    </source>
</evidence>
<accession>A0A2J6R605</accession>
<proteinExistence type="inferred from homology"/>
<evidence type="ECO:0000256" key="7">
    <source>
        <dbReference type="ARBA" id="ARBA00023033"/>
    </source>
</evidence>
<dbReference type="GO" id="GO:0020037">
    <property type="term" value="F:heme binding"/>
    <property type="evidence" value="ECO:0007669"/>
    <property type="project" value="InterPro"/>
</dbReference>
<reference evidence="9 10" key="1">
    <citation type="submission" date="2016-04" db="EMBL/GenBank/DDBJ databases">
        <title>A degradative enzymes factory behind the ericoid mycorrhizal symbiosis.</title>
        <authorList>
            <consortium name="DOE Joint Genome Institute"/>
            <person name="Martino E."/>
            <person name="Morin E."/>
            <person name="Grelet G."/>
            <person name="Kuo A."/>
            <person name="Kohler A."/>
            <person name="Daghino S."/>
            <person name="Barry K."/>
            <person name="Choi C."/>
            <person name="Cichocki N."/>
            <person name="Clum A."/>
            <person name="Copeland A."/>
            <person name="Hainaut M."/>
            <person name="Haridas S."/>
            <person name="Labutti K."/>
            <person name="Lindquist E."/>
            <person name="Lipzen A."/>
            <person name="Khouja H.-R."/>
            <person name="Murat C."/>
            <person name="Ohm R."/>
            <person name="Olson A."/>
            <person name="Spatafora J."/>
            <person name="Veneault-Fourrey C."/>
            <person name="Henrissat B."/>
            <person name="Grigoriev I."/>
            <person name="Martin F."/>
            <person name="Perotto S."/>
        </authorList>
    </citation>
    <scope>NUCLEOTIDE SEQUENCE [LARGE SCALE GENOMIC DNA]</scope>
    <source>
        <strain evidence="9 10">F</strain>
    </source>
</reference>
<organism evidence="9 10">
    <name type="scientific">Hyaloscypha variabilis (strain UAMH 11265 / GT02V1 / F)</name>
    <name type="common">Meliniomyces variabilis</name>
    <dbReference type="NCBI Taxonomy" id="1149755"/>
    <lineage>
        <taxon>Eukaryota</taxon>
        <taxon>Fungi</taxon>
        <taxon>Dikarya</taxon>
        <taxon>Ascomycota</taxon>
        <taxon>Pezizomycotina</taxon>
        <taxon>Leotiomycetes</taxon>
        <taxon>Helotiales</taxon>
        <taxon>Hyaloscyphaceae</taxon>
        <taxon>Hyaloscypha</taxon>
        <taxon>Hyaloscypha variabilis</taxon>
    </lineage>
</organism>
<dbReference type="GO" id="GO:0016705">
    <property type="term" value="F:oxidoreductase activity, acting on paired donors, with incorporation or reduction of molecular oxygen"/>
    <property type="evidence" value="ECO:0007669"/>
    <property type="project" value="InterPro"/>
</dbReference>
<dbReference type="PANTHER" id="PTHR24305:SF77">
    <property type="entry name" value="CYTOCHROME P450 MONOOXYGENASE"/>
    <property type="match status" value="1"/>
</dbReference>
<evidence type="ECO:0000256" key="1">
    <source>
        <dbReference type="ARBA" id="ARBA00001971"/>
    </source>
</evidence>
<keyword evidence="5" id="KW-0560">Oxidoreductase</keyword>
<evidence type="ECO:0000256" key="8">
    <source>
        <dbReference type="PIRSR" id="PIRSR602401-1"/>
    </source>
</evidence>
<dbReference type="AlphaFoldDB" id="A0A2J6R605"/>
<keyword evidence="10" id="KW-1185">Reference proteome</keyword>
<evidence type="ECO:0000313" key="9">
    <source>
        <dbReference type="EMBL" id="PMD33957.1"/>
    </source>
</evidence>
<dbReference type="InterPro" id="IPR050121">
    <property type="entry name" value="Cytochrome_P450_monoxygenase"/>
</dbReference>
<dbReference type="PRINTS" id="PR00463">
    <property type="entry name" value="EP450I"/>
</dbReference>
<dbReference type="PANTHER" id="PTHR24305">
    <property type="entry name" value="CYTOCHROME P450"/>
    <property type="match status" value="1"/>
</dbReference>
<dbReference type="SUPFAM" id="SSF48264">
    <property type="entry name" value="Cytochrome P450"/>
    <property type="match status" value="1"/>
</dbReference>
<comment type="cofactor">
    <cofactor evidence="1 8">
        <name>heme</name>
        <dbReference type="ChEBI" id="CHEBI:30413"/>
    </cofactor>
</comment>
<gene>
    <name evidence="9" type="ORF">L207DRAFT_605879</name>
</gene>
<evidence type="ECO:0000256" key="4">
    <source>
        <dbReference type="ARBA" id="ARBA00022723"/>
    </source>
</evidence>
<dbReference type="EMBL" id="KZ613955">
    <property type="protein sequence ID" value="PMD33957.1"/>
    <property type="molecule type" value="Genomic_DNA"/>
</dbReference>
<dbReference type="GO" id="GO:0004497">
    <property type="term" value="F:monooxygenase activity"/>
    <property type="evidence" value="ECO:0007669"/>
    <property type="project" value="UniProtKB-KW"/>
</dbReference>
<dbReference type="Pfam" id="PF00067">
    <property type="entry name" value="p450"/>
    <property type="match status" value="1"/>
</dbReference>
<keyword evidence="4 8" id="KW-0479">Metal-binding</keyword>
<keyword evidence="7" id="KW-0503">Monooxygenase</keyword>
<dbReference type="InterPro" id="IPR002401">
    <property type="entry name" value="Cyt_P450_E_grp-I"/>
</dbReference>
<dbReference type="STRING" id="1149755.A0A2J6R605"/>
<evidence type="ECO:0000313" key="10">
    <source>
        <dbReference type="Proteomes" id="UP000235786"/>
    </source>
</evidence>
<keyword evidence="3 8" id="KW-0349">Heme</keyword>
<dbReference type="CDD" id="cd11060">
    <property type="entry name" value="CYP57A1-like"/>
    <property type="match status" value="1"/>
</dbReference>
<feature type="binding site" description="axial binding residue" evidence="8">
    <location>
        <position position="454"/>
    </location>
    <ligand>
        <name>heme</name>
        <dbReference type="ChEBI" id="CHEBI:30413"/>
    </ligand>
    <ligandPart>
        <name>Fe</name>
        <dbReference type="ChEBI" id="CHEBI:18248"/>
    </ligandPart>
</feature>
<evidence type="ECO:0000256" key="5">
    <source>
        <dbReference type="ARBA" id="ARBA00023002"/>
    </source>
</evidence>
<dbReference type="InterPro" id="IPR036396">
    <property type="entry name" value="Cyt_P450_sf"/>
</dbReference>
<dbReference type="Proteomes" id="UP000235786">
    <property type="component" value="Unassembled WGS sequence"/>
</dbReference>